<evidence type="ECO:0000256" key="2">
    <source>
        <dbReference type="ARBA" id="ARBA00022475"/>
    </source>
</evidence>
<dbReference type="PANTHER" id="PTHR43221">
    <property type="entry name" value="PROTEASE HTPX"/>
    <property type="match status" value="1"/>
</dbReference>
<dbReference type="EMBL" id="JMCB01000024">
    <property type="protein sequence ID" value="KFE61944.1"/>
    <property type="molecule type" value="Genomic_DNA"/>
</dbReference>
<keyword evidence="3" id="KW-0645">Protease</keyword>
<feature type="compositionally biased region" description="Basic and acidic residues" evidence="11">
    <location>
        <begin position="302"/>
        <end position="319"/>
    </location>
</feature>
<evidence type="ECO:0000256" key="10">
    <source>
        <dbReference type="ARBA" id="ARBA00023136"/>
    </source>
</evidence>
<accession>A0A085W2N1</accession>
<reference evidence="14 15" key="1">
    <citation type="submission" date="2014-04" db="EMBL/GenBank/DDBJ databases">
        <title>Genome assembly of Hyalangium minutum DSM 14724.</title>
        <authorList>
            <person name="Sharma G."/>
            <person name="Subramanian S."/>
        </authorList>
    </citation>
    <scope>NUCLEOTIDE SEQUENCE [LARGE SCALE GENOMIC DNA]</scope>
    <source>
        <strain evidence="14 15">DSM 14724</strain>
    </source>
</reference>
<evidence type="ECO:0000256" key="7">
    <source>
        <dbReference type="ARBA" id="ARBA00022833"/>
    </source>
</evidence>
<evidence type="ECO:0000256" key="4">
    <source>
        <dbReference type="ARBA" id="ARBA00022692"/>
    </source>
</evidence>
<keyword evidence="4 12" id="KW-0812">Transmembrane</keyword>
<feature type="transmembrane region" description="Helical" evidence="12">
    <location>
        <begin position="12"/>
        <end position="37"/>
    </location>
</feature>
<keyword evidence="8 12" id="KW-1133">Transmembrane helix</keyword>
<keyword evidence="10 12" id="KW-0472">Membrane</keyword>
<feature type="transmembrane region" description="Helical" evidence="12">
    <location>
        <begin position="43"/>
        <end position="66"/>
    </location>
</feature>
<dbReference type="Proteomes" id="UP000028725">
    <property type="component" value="Unassembled WGS sequence"/>
</dbReference>
<dbReference type="RefSeq" id="WP_044198168.1">
    <property type="nucleotide sequence ID" value="NZ_JMCB01000024.1"/>
</dbReference>
<sequence length="487" mass="54310">MGTVTSPSTPRRALLTLVLWAGFWILGLAVVAALAWVPIAESLYSGGLGWAGIFSAAGALTVLWALRPRWSFQKHQQDDVEYLSPERFPALHALVEDVAKRVGSRVPRKVYLADQTTAFITMQRRWLGLRREAIVGVGFPLFAILSREELAAVLAHEFGHHTGGDLTLGPWVYRTRSAIASAVDTLEDSAFFLDVPFRLYGQMFLRVSGAVSRQQELAADALSAKTCGADAAARALHKVHVLAPLWSAYLHHDVIPIIEKSVRVPLLDGFKTFLQEKTWRAEITHDIEEELRRPPSPWDSHPPFEERLSSLGHEGPREGEPLPLQEFEAGGCIDLLGGAAAAEEVFYEQKTRGSLVHLKWEELGEKILLPEISKHLTGGALDPRRTPLTSLPELLREGSTLWDRVRPPGLDILSPEAKRLRARQVLVQWLAAALVERGFVAELRPGMHLRLQHEGHFVEPASVVDWLSKGVWTDEQYRTWSSLIEQL</sequence>
<evidence type="ECO:0000256" key="8">
    <source>
        <dbReference type="ARBA" id="ARBA00022989"/>
    </source>
</evidence>
<feature type="region of interest" description="Disordered" evidence="11">
    <location>
        <begin position="290"/>
        <end position="319"/>
    </location>
</feature>
<keyword evidence="7" id="KW-0862">Zinc</keyword>
<dbReference type="Pfam" id="PF01435">
    <property type="entry name" value="Peptidase_M48"/>
    <property type="match status" value="1"/>
</dbReference>
<protein>
    <recommendedName>
        <fullName evidence="13">Peptidase M48 domain-containing protein</fullName>
    </recommendedName>
</protein>
<dbReference type="InterPro" id="IPR001915">
    <property type="entry name" value="Peptidase_M48"/>
</dbReference>
<evidence type="ECO:0000256" key="11">
    <source>
        <dbReference type="SAM" id="MobiDB-lite"/>
    </source>
</evidence>
<name>A0A085W2N1_9BACT</name>
<dbReference type="GO" id="GO:0046872">
    <property type="term" value="F:metal ion binding"/>
    <property type="evidence" value="ECO:0007669"/>
    <property type="project" value="UniProtKB-KW"/>
</dbReference>
<dbReference type="InterPro" id="IPR050083">
    <property type="entry name" value="HtpX_protease"/>
</dbReference>
<proteinExistence type="predicted"/>
<comment type="caution">
    <text evidence="14">The sequence shown here is derived from an EMBL/GenBank/DDBJ whole genome shotgun (WGS) entry which is preliminary data.</text>
</comment>
<evidence type="ECO:0000256" key="12">
    <source>
        <dbReference type="SAM" id="Phobius"/>
    </source>
</evidence>
<evidence type="ECO:0000256" key="1">
    <source>
        <dbReference type="ARBA" id="ARBA00001947"/>
    </source>
</evidence>
<keyword evidence="5" id="KW-0479">Metal-binding</keyword>
<dbReference type="AlphaFoldDB" id="A0A085W2N1"/>
<dbReference type="PANTHER" id="PTHR43221:SF2">
    <property type="entry name" value="PROTEASE HTPX HOMOLOG"/>
    <property type="match status" value="1"/>
</dbReference>
<keyword evidence="6" id="KW-0378">Hydrolase</keyword>
<dbReference type="CDD" id="cd07328">
    <property type="entry name" value="M48_Ste24p_like"/>
    <property type="match status" value="1"/>
</dbReference>
<dbReference type="Gene3D" id="3.30.2010.10">
    <property type="entry name" value="Metalloproteases ('zincins'), catalytic domain"/>
    <property type="match status" value="1"/>
</dbReference>
<evidence type="ECO:0000256" key="5">
    <source>
        <dbReference type="ARBA" id="ARBA00022723"/>
    </source>
</evidence>
<organism evidence="14 15">
    <name type="scientific">Hyalangium minutum</name>
    <dbReference type="NCBI Taxonomy" id="394096"/>
    <lineage>
        <taxon>Bacteria</taxon>
        <taxon>Pseudomonadati</taxon>
        <taxon>Myxococcota</taxon>
        <taxon>Myxococcia</taxon>
        <taxon>Myxococcales</taxon>
        <taxon>Cystobacterineae</taxon>
        <taxon>Archangiaceae</taxon>
        <taxon>Hyalangium</taxon>
    </lineage>
</organism>
<evidence type="ECO:0000256" key="6">
    <source>
        <dbReference type="ARBA" id="ARBA00022801"/>
    </source>
</evidence>
<dbReference type="OrthoDB" id="9789270at2"/>
<feature type="domain" description="Peptidase M48" evidence="13">
    <location>
        <begin position="86"/>
        <end position="312"/>
    </location>
</feature>
<evidence type="ECO:0000259" key="13">
    <source>
        <dbReference type="Pfam" id="PF01435"/>
    </source>
</evidence>
<keyword evidence="9" id="KW-0482">Metalloprotease</keyword>
<dbReference type="STRING" id="394096.DB31_4387"/>
<comment type="cofactor">
    <cofactor evidence="1">
        <name>Zn(2+)</name>
        <dbReference type="ChEBI" id="CHEBI:29105"/>
    </cofactor>
</comment>
<keyword evidence="15" id="KW-1185">Reference proteome</keyword>
<evidence type="ECO:0000256" key="3">
    <source>
        <dbReference type="ARBA" id="ARBA00022670"/>
    </source>
</evidence>
<dbReference type="GO" id="GO:0004222">
    <property type="term" value="F:metalloendopeptidase activity"/>
    <property type="evidence" value="ECO:0007669"/>
    <property type="project" value="InterPro"/>
</dbReference>
<evidence type="ECO:0000313" key="14">
    <source>
        <dbReference type="EMBL" id="KFE61944.1"/>
    </source>
</evidence>
<evidence type="ECO:0000256" key="9">
    <source>
        <dbReference type="ARBA" id="ARBA00023049"/>
    </source>
</evidence>
<gene>
    <name evidence="14" type="ORF">DB31_4387</name>
</gene>
<evidence type="ECO:0000313" key="15">
    <source>
        <dbReference type="Proteomes" id="UP000028725"/>
    </source>
</evidence>
<keyword evidence="2" id="KW-1003">Cell membrane</keyword>
<dbReference type="GO" id="GO:0006508">
    <property type="term" value="P:proteolysis"/>
    <property type="evidence" value="ECO:0007669"/>
    <property type="project" value="UniProtKB-KW"/>
</dbReference>